<dbReference type="AlphaFoldDB" id="A0A7I8DRS8"/>
<dbReference type="PANTHER" id="PTHR43301:SF3">
    <property type="entry name" value="ARABINAN ENDO-1,5-ALPHA-L-ARABINOSIDASE A-RELATED"/>
    <property type="match status" value="1"/>
</dbReference>
<dbReference type="SUPFAM" id="SSF75005">
    <property type="entry name" value="Arabinanase/levansucrase/invertase"/>
    <property type="match status" value="1"/>
</dbReference>
<dbReference type="KEGG" id="acht:bsdcttw_30020"/>
<dbReference type="RefSeq" id="WP_185255678.1">
    <property type="nucleotide sequence ID" value="NZ_AP023368.1"/>
</dbReference>
<dbReference type="EMBL" id="AP023368">
    <property type="protein sequence ID" value="BCJ99961.1"/>
    <property type="molecule type" value="Genomic_DNA"/>
</dbReference>
<evidence type="ECO:0000313" key="2">
    <source>
        <dbReference type="Proteomes" id="UP000515703"/>
    </source>
</evidence>
<proteinExistence type="predicted"/>
<gene>
    <name evidence="1" type="ORF">bsdcttw_30020</name>
</gene>
<dbReference type="CDD" id="cd08983">
    <property type="entry name" value="GH43_Bt3655-like"/>
    <property type="match status" value="1"/>
</dbReference>
<dbReference type="Proteomes" id="UP000515703">
    <property type="component" value="Chromosome"/>
</dbReference>
<keyword evidence="2" id="KW-1185">Reference proteome</keyword>
<protein>
    <submittedName>
        <fullName evidence="1">Arabinosidase</fullName>
    </submittedName>
</protein>
<dbReference type="Gene3D" id="2.115.10.20">
    <property type="entry name" value="Glycosyl hydrolase domain, family 43"/>
    <property type="match status" value="1"/>
</dbReference>
<name>A0A7I8DRS8_9FIRM</name>
<reference evidence="1 2" key="1">
    <citation type="submission" date="2020-08" db="EMBL/GenBank/DDBJ databases">
        <title>Draft genome sequencing of an Anaerocolumna strain isolated from anoxic soil subjected to BSD treatment.</title>
        <authorList>
            <person name="Uek A."/>
            <person name="Tonouchi A."/>
        </authorList>
    </citation>
    <scope>NUCLEOTIDE SEQUENCE [LARGE SCALE GENOMIC DNA]</scope>
    <source>
        <strain evidence="1 2">CTTW</strain>
    </source>
</reference>
<dbReference type="InterPro" id="IPR023296">
    <property type="entry name" value="Glyco_hydro_beta-prop_sf"/>
</dbReference>
<organism evidence="1 2">
    <name type="scientific">Anaerocolumna chitinilytica</name>
    <dbReference type="NCBI Taxonomy" id="1727145"/>
    <lineage>
        <taxon>Bacteria</taxon>
        <taxon>Bacillati</taxon>
        <taxon>Bacillota</taxon>
        <taxon>Clostridia</taxon>
        <taxon>Lachnospirales</taxon>
        <taxon>Lachnospiraceae</taxon>
        <taxon>Anaerocolumna</taxon>
    </lineage>
</organism>
<dbReference type="InterPro" id="IPR050727">
    <property type="entry name" value="GH43_arabinanases"/>
</dbReference>
<reference evidence="1 2" key="2">
    <citation type="submission" date="2020-08" db="EMBL/GenBank/DDBJ databases">
        <authorList>
            <person name="Ueki A."/>
            <person name="Tonouchi A."/>
        </authorList>
    </citation>
    <scope>NUCLEOTIDE SEQUENCE [LARGE SCALE GENOMIC DNA]</scope>
    <source>
        <strain evidence="1 2">CTTW</strain>
    </source>
</reference>
<dbReference type="PANTHER" id="PTHR43301">
    <property type="entry name" value="ARABINAN ENDO-1,5-ALPHA-L-ARABINOSIDASE"/>
    <property type="match status" value="1"/>
</dbReference>
<evidence type="ECO:0000313" key="1">
    <source>
        <dbReference type="EMBL" id="BCJ99961.1"/>
    </source>
</evidence>
<accession>A0A7I8DRS8</accession>
<sequence length="324" mass="37223">MLNDFSAYLFVYFTGNNPEEERLFYGVSRNGYDFNSLNNGYPVHTSSLGTGCIRDPYVFKGEDDFYYILATDMKSSLGWNSNHAIIIFKTKDFVSMIDTVRIDYRTFKTTSDCNRAWAPQAIWNPEKKAYMVYLTIQKQDDSLGTVMWRHYAKDLMDADTYTEPELMMKAPAGTDGAIDGDIIYDHINGRYIMYYNGKRIAVSSSLSGDFNCIDPNTGLEYETIPMYTADGVEMDVEGSNIYKIIGKERWIIAADGTPFNGGRYALAETSDFIHYRQLSEKEYSFDFTPRHGYVIPITESQLRRLSDAYKGPGQEREVNWKQEM</sequence>